<evidence type="ECO:0000313" key="1">
    <source>
        <dbReference type="EMBL" id="KAJ1370166.1"/>
    </source>
</evidence>
<protein>
    <submittedName>
        <fullName evidence="1">Uncharacterized protein</fullName>
    </submittedName>
</protein>
<name>A0AAD5R659_PARTN</name>
<dbReference type="AlphaFoldDB" id="A0AAD5R659"/>
<accession>A0AAD5R659</accession>
<gene>
    <name evidence="1" type="ORF">KIN20_031836</name>
</gene>
<dbReference type="EMBL" id="JAHQIW010006746">
    <property type="protein sequence ID" value="KAJ1370166.1"/>
    <property type="molecule type" value="Genomic_DNA"/>
</dbReference>
<evidence type="ECO:0000313" key="2">
    <source>
        <dbReference type="Proteomes" id="UP001196413"/>
    </source>
</evidence>
<sequence>MDSNSYEYASSYVQINIYNTSIKELEERGVDIKQILQHIGCQFVIMDVPIPANNPRMSYGLPLRMNETESAGCQVQRSNSVLIETVPVKLLSG</sequence>
<comment type="caution">
    <text evidence="1">The sequence shown here is derived from an EMBL/GenBank/DDBJ whole genome shotgun (WGS) entry which is preliminary data.</text>
</comment>
<reference evidence="1" key="1">
    <citation type="submission" date="2021-06" db="EMBL/GenBank/DDBJ databases">
        <title>Parelaphostrongylus tenuis whole genome reference sequence.</title>
        <authorList>
            <person name="Garwood T.J."/>
            <person name="Larsen P.A."/>
            <person name="Fountain-Jones N.M."/>
            <person name="Garbe J.R."/>
            <person name="Macchietto M.G."/>
            <person name="Kania S.A."/>
            <person name="Gerhold R.W."/>
            <person name="Richards J.E."/>
            <person name="Wolf T.M."/>
        </authorList>
    </citation>
    <scope>NUCLEOTIDE SEQUENCE</scope>
    <source>
        <strain evidence="1">MNPRO001-30</strain>
        <tissue evidence="1">Meninges</tissue>
    </source>
</reference>
<organism evidence="1 2">
    <name type="scientific">Parelaphostrongylus tenuis</name>
    <name type="common">Meningeal worm</name>
    <dbReference type="NCBI Taxonomy" id="148309"/>
    <lineage>
        <taxon>Eukaryota</taxon>
        <taxon>Metazoa</taxon>
        <taxon>Ecdysozoa</taxon>
        <taxon>Nematoda</taxon>
        <taxon>Chromadorea</taxon>
        <taxon>Rhabditida</taxon>
        <taxon>Rhabditina</taxon>
        <taxon>Rhabditomorpha</taxon>
        <taxon>Strongyloidea</taxon>
        <taxon>Metastrongylidae</taxon>
        <taxon>Parelaphostrongylus</taxon>
    </lineage>
</organism>
<dbReference type="Proteomes" id="UP001196413">
    <property type="component" value="Unassembled WGS sequence"/>
</dbReference>
<keyword evidence="2" id="KW-1185">Reference proteome</keyword>
<proteinExistence type="predicted"/>